<evidence type="ECO:0000313" key="2">
    <source>
        <dbReference type="Proteomes" id="UP000294739"/>
    </source>
</evidence>
<comment type="caution">
    <text evidence="1">The sequence shown here is derived from an EMBL/GenBank/DDBJ whole genome shotgun (WGS) entry which is preliminary data.</text>
</comment>
<gene>
    <name evidence="1" type="ORF">E1269_13380</name>
</gene>
<name>A0A4R5D855_9ACTN</name>
<dbReference type="OrthoDB" id="5195799at2"/>
<dbReference type="EMBL" id="SMKZ01000017">
    <property type="protein sequence ID" value="TDE09626.1"/>
    <property type="molecule type" value="Genomic_DNA"/>
</dbReference>
<sequence length="106" mass="11376">MSQPEMADTVAAAVRDIDGVAELHGGLFGEVGTYLPGRRVLGVRLDVVGNAEIHVVLRWGFSIPATADAVRRRVWGLVPGVVDVVVDDVTQRWEPSGGRRSEEGVT</sequence>
<evidence type="ECO:0000313" key="1">
    <source>
        <dbReference type="EMBL" id="TDE09626.1"/>
    </source>
</evidence>
<dbReference type="InParanoid" id="A0A4R5D855"/>
<organism evidence="1 2">
    <name type="scientific">Jiangella asiatica</name>
    <dbReference type="NCBI Taxonomy" id="2530372"/>
    <lineage>
        <taxon>Bacteria</taxon>
        <taxon>Bacillati</taxon>
        <taxon>Actinomycetota</taxon>
        <taxon>Actinomycetes</taxon>
        <taxon>Jiangellales</taxon>
        <taxon>Jiangellaceae</taxon>
        <taxon>Jiangella</taxon>
    </lineage>
</organism>
<accession>A0A4R5D855</accession>
<proteinExistence type="predicted"/>
<protein>
    <submittedName>
        <fullName evidence="1">Asp23/Gls24 family envelope stress response protein</fullName>
    </submittedName>
</protein>
<dbReference type="AlphaFoldDB" id="A0A4R5D855"/>
<dbReference type="Proteomes" id="UP000294739">
    <property type="component" value="Unassembled WGS sequence"/>
</dbReference>
<keyword evidence="2" id="KW-1185">Reference proteome</keyword>
<reference evidence="1 2" key="1">
    <citation type="submission" date="2019-03" db="EMBL/GenBank/DDBJ databases">
        <title>Draft genome sequences of novel Actinobacteria.</title>
        <authorList>
            <person name="Sahin N."/>
            <person name="Ay H."/>
            <person name="Saygin H."/>
        </authorList>
    </citation>
    <scope>NUCLEOTIDE SEQUENCE [LARGE SCALE GENOMIC DNA]</scope>
    <source>
        <strain evidence="1 2">5K138</strain>
    </source>
</reference>